<feature type="region of interest" description="Disordered" evidence="1">
    <location>
        <begin position="97"/>
        <end position="138"/>
    </location>
</feature>
<feature type="compositionally biased region" description="Polar residues" evidence="1">
    <location>
        <begin position="271"/>
        <end position="283"/>
    </location>
</feature>
<name>A0ABQ0MB30_MYCCL</name>
<dbReference type="EMBL" id="DF849951">
    <property type="protein sequence ID" value="GAT60496.1"/>
    <property type="molecule type" value="Genomic_DNA"/>
</dbReference>
<feature type="compositionally biased region" description="Basic and acidic residues" evidence="1">
    <location>
        <begin position="119"/>
        <end position="128"/>
    </location>
</feature>
<evidence type="ECO:0000313" key="2">
    <source>
        <dbReference type="EMBL" id="GAT60496.1"/>
    </source>
</evidence>
<protein>
    <submittedName>
        <fullName evidence="2">Uncharacterized protein</fullName>
    </submittedName>
</protein>
<proteinExistence type="predicted"/>
<dbReference type="Proteomes" id="UP000815677">
    <property type="component" value="Unassembled WGS sequence"/>
</dbReference>
<reference evidence="2" key="1">
    <citation type="submission" date="2014-09" db="EMBL/GenBank/DDBJ databases">
        <title>Genome sequence of the luminous mushroom Mycena chlorophos for searching fungal bioluminescence genes.</title>
        <authorList>
            <person name="Tanaka Y."/>
            <person name="Kasuga D."/>
            <person name="Oba Y."/>
            <person name="Hase S."/>
            <person name="Sato K."/>
            <person name="Oba Y."/>
            <person name="Sakakibara Y."/>
        </authorList>
    </citation>
    <scope>NUCLEOTIDE SEQUENCE</scope>
</reference>
<feature type="compositionally biased region" description="Polar residues" evidence="1">
    <location>
        <begin position="185"/>
        <end position="202"/>
    </location>
</feature>
<sequence length="406" mass="44383">MDSDAFLQRRPSTANVSWPTKIRGAIQVGHGLGDAIRGSLGATDIKHNNYTSSHEIAQRGRHEIATGLARMRGVPAFLPPAPVYDRRHSFPLQQYEPERTFWGPSPRPAGGSVHRRQTRSHEPPRDRTNPSTASEPFNKYYEHPYLEEPGREQDPGFAGPAFMAAAGTEAASGPSAASASDSTPYSVASPNRASANDNSNSLGVGPTHNRLRKLPRSRLAFSEVAPTSPYYPAAALQQRSQPEFNVPRVQVQEEPEEDRDRRSRIERKRSLSLSAMFNRTRQSLRWRPSGRNTGKNIAPEEAEQGYQANERGSLPDDTTTTNLDGAAQSASGSAISLGTASSASHASRPPHQHESALETAGYDVLSYDVKDTFPQWPPPPAESRGAGSSSQRMGRLEPVRSVYRRG</sequence>
<organism evidence="2 3">
    <name type="scientific">Mycena chlorophos</name>
    <name type="common">Agaric fungus</name>
    <name type="synonym">Agaricus chlorophos</name>
    <dbReference type="NCBI Taxonomy" id="658473"/>
    <lineage>
        <taxon>Eukaryota</taxon>
        <taxon>Fungi</taxon>
        <taxon>Dikarya</taxon>
        <taxon>Basidiomycota</taxon>
        <taxon>Agaricomycotina</taxon>
        <taxon>Agaricomycetes</taxon>
        <taxon>Agaricomycetidae</taxon>
        <taxon>Agaricales</taxon>
        <taxon>Marasmiineae</taxon>
        <taxon>Mycenaceae</taxon>
        <taxon>Mycena</taxon>
    </lineage>
</organism>
<accession>A0ABQ0MB30</accession>
<gene>
    <name evidence="2" type="ORF">MCHLO_16629</name>
</gene>
<keyword evidence="3" id="KW-1185">Reference proteome</keyword>
<evidence type="ECO:0000313" key="3">
    <source>
        <dbReference type="Proteomes" id="UP000815677"/>
    </source>
</evidence>
<evidence type="ECO:0000256" key="1">
    <source>
        <dbReference type="SAM" id="MobiDB-lite"/>
    </source>
</evidence>
<feature type="compositionally biased region" description="Low complexity" evidence="1">
    <location>
        <begin position="325"/>
        <end position="347"/>
    </location>
</feature>
<feature type="compositionally biased region" description="Low complexity" evidence="1">
    <location>
        <begin position="172"/>
        <end position="184"/>
    </location>
</feature>
<feature type="region of interest" description="Disordered" evidence="1">
    <location>
        <begin position="172"/>
        <end position="406"/>
    </location>
</feature>